<dbReference type="EMBL" id="CP141614">
    <property type="protein sequence ID" value="WRP13791.1"/>
    <property type="molecule type" value="Genomic_DNA"/>
</dbReference>
<sequence length="207" mass="23841">MVVYIESNFILELIFDQEQCASAERVLEFVEQGGASLRLPSFALLEPFYRVTRQVTRRSDVRRSLEQERKHLHRATNETGRRATALVMQAIAALDEVNLAEYGRLYTMLDRIMACAQVLPITHSVYSLARRYQDEFDLGYPDAIIAASVLEDLEHHQHESVFLCRDRVLTDSLRPEFERRHCDLFTSFERAAYFVAERKGLAGSALP</sequence>
<evidence type="ECO:0000313" key="3">
    <source>
        <dbReference type="Proteomes" id="UP001333102"/>
    </source>
</evidence>
<dbReference type="InterPro" id="IPR032557">
    <property type="entry name" value="DUF4935"/>
</dbReference>
<protein>
    <submittedName>
        <fullName evidence="2">PIN domain-containing protein</fullName>
    </submittedName>
</protein>
<name>A0ABZ1BML4_9FIRM</name>
<dbReference type="RefSeq" id="WP_324668044.1">
    <property type="nucleotide sequence ID" value="NZ_CP141614.1"/>
</dbReference>
<feature type="domain" description="DUF4935" evidence="1">
    <location>
        <begin position="3"/>
        <end position="166"/>
    </location>
</feature>
<gene>
    <name evidence="2" type="ORF">VLY81_10140</name>
</gene>
<accession>A0ABZ1BML4</accession>
<reference evidence="3" key="1">
    <citation type="submission" date="2023-12" db="EMBL/GenBank/DDBJ databases">
        <title>Novel isolates from deep terrestrial aquifers shed light on the physiology and ecology of the class Limnochordia.</title>
        <authorList>
            <person name="Karnachuk O.V."/>
            <person name="Lukina A.P."/>
            <person name="Avakyan M.R."/>
            <person name="Kadnikov V."/>
            <person name="Begmatov S."/>
            <person name="Beletsky A.V."/>
            <person name="Mardanov A.V."/>
            <person name="Ravin N.V."/>
        </authorList>
    </citation>
    <scope>NUCLEOTIDE SEQUENCE [LARGE SCALE GENOMIC DNA]</scope>
    <source>
        <strain evidence="3">LN</strain>
    </source>
</reference>
<evidence type="ECO:0000259" key="1">
    <source>
        <dbReference type="Pfam" id="PF16289"/>
    </source>
</evidence>
<evidence type="ECO:0000313" key="2">
    <source>
        <dbReference type="EMBL" id="WRP13791.1"/>
    </source>
</evidence>
<dbReference type="Proteomes" id="UP001333102">
    <property type="component" value="Chromosome"/>
</dbReference>
<keyword evidence="3" id="KW-1185">Reference proteome</keyword>
<organism evidence="2 3">
    <name type="scientific">Geochorda subterranea</name>
    <dbReference type="NCBI Taxonomy" id="3109564"/>
    <lineage>
        <taxon>Bacteria</taxon>
        <taxon>Bacillati</taxon>
        <taxon>Bacillota</taxon>
        <taxon>Limnochordia</taxon>
        <taxon>Limnochordales</taxon>
        <taxon>Geochordaceae</taxon>
        <taxon>Geochorda</taxon>
    </lineage>
</organism>
<proteinExistence type="predicted"/>
<dbReference type="Pfam" id="PF16289">
    <property type="entry name" value="PIN_12"/>
    <property type="match status" value="1"/>
</dbReference>